<proteinExistence type="inferred from homology"/>
<dbReference type="AlphaFoldDB" id="A0AAW1QCV8"/>
<keyword evidence="9" id="KW-0460">Magnesium</keyword>
<evidence type="ECO:0000313" key="16">
    <source>
        <dbReference type="Proteomes" id="UP001438707"/>
    </source>
</evidence>
<dbReference type="Pfam" id="PF22973">
    <property type="entry name" value="GWD1_pHisD"/>
    <property type="match status" value="1"/>
</dbReference>
<organism evidence="15 16">
    <name type="scientific">Apatococcus lobatus</name>
    <dbReference type="NCBI Taxonomy" id="904363"/>
    <lineage>
        <taxon>Eukaryota</taxon>
        <taxon>Viridiplantae</taxon>
        <taxon>Chlorophyta</taxon>
        <taxon>core chlorophytes</taxon>
        <taxon>Trebouxiophyceae</taxon>
        <taxon>Chlorellales</taxon>
        <taxon>Chlorellaceae</taxon>
        <taxon>Apatococcus</taxon>
    </lineage>
</organism>
<gene>
    <name evidence="15" type="ORF">WJX74_005039</name>
</gene>
<feature type="compositionally biased region" description="Low complexity" evidence="11">
    <location>
        <begin position="746"/>
        <end position="762"/>
    </location>
</feature>
<evidence type="ECO:0000256" key="3">
    <source>
        <dbReference type="ARBA" id="ARBA00011738"/>
    </source>
</evidence>
<dbReference type="Pfam" id="PF23166">
    <property type="entry name" value="Ig_N_CWD1"/>
    <property type="match status" value="1"/>
</dbReference>
<dbReference type="SUPFAM" id="SSF56059">
    <property type="entry name" value="Glutathione synthetase ATP-binding domain-like"/>
    <property type="match status" value="1"/>
</dbReference>
<keyword evidence="16" id="KW-1185">Reference proteome</keyword>
<feature type="domain" description="Alpha-glucan water dikinase phosphohistidine-like" evidence="13">
    <location>
        <begin position="638"/>
        <end position="744"/>
    </location>
</feature>
<protein>
    <recommendedName>
        <fullName evidence="17">Pyruvate phosphate dikinase AMP/ATP-binding domain-containing protein</fullName>
    </recommendedName>
</protein>
<evidence type="ECO:0000256" key="4">
    <source>
        <dbReference type="ARBA" id="ARBA00022679"/>
    </source>
</evidence>
<sequence>MLLSAAYEMNTLSCQQRSLAHLRCPVQLPNRRSRNRSAAESLTEPSREGHSHAKANLPLISRSFGRRQAQGQLDLPRSLCSSAAVAEAPTESAASEVLHTLRFDGGVTVKVSKNETTWTLDLHLESDAATLLHWAINDWKLPGQSSWPANTNQVDDKAVQTQFENHQIQVQFPDAECPSRMVFVLKQTEPEKWLNNGGCDFAVMLRPPGVEDIMTKILTAESEYSHWGLVPRFMLANETLDAADAAGAAGMAFMLVWMRLSTQKQLPWYKGSNFQSKDVAHIQKTLAQRMGDKVRAGSGPWARFFARLCLAGLPRGGGDGDAIRMGILHIMRENGIREGHRPGIEDGFLEQWHQKLHTNTTPEDITICEAYLHFLHCGDVGEMYRVLWENGRITRDMMASMDKPITHDPLHLPHLIGPFKHFLWILKTCHSGADMDVALEMAKGSLDGDLTWNLYDLLSHRNDWWVPGKLVELRGRLEHYWRSEGAQRDILLLDIALDSYFRTCIERTDRSSLQGDDIIELVTLVLKNAIIASENEDLAQCWRLWERLRSTDRWTPEWGLKALAAAQRTELALAGFADHIHHLVQPVAERFQKVCGLNPAFTANFGEEVVRGQPIFVLSWLLQSLGPMLRKTAGVGNWLVTSQADASGTLMLQPSLADIQGQKFDKPTIILASQVGGMEDIPQNVCAVLTSSPTDVLSHVAIRARAQNVLLASCFAPEELQQMESLEGRHVSLSIDPLGSVTAAEAEAAAASSSPESGSSTGKQKKVEATRPKKTEEWVLTEDSFQEGLCGGKSRNLAILRSKAPAGVSIPASLVLPFGTFERVLADPANKQAASDLQSLLSGLGGKGSNGSSPMSLLSKARQLVATRLKAPAELQSALTAAAKTSGLSSGSLDWPSTWSAICQVWASKWNDRAWLGRQTAGLAEDDLFMACLLQQVVPAEYAFVVHTANPLTGKRGEIFGEVVAGMGEALVGNFSGRALSFTVAEGGNQPKVLSLPAKRDGLFAIAPSLIARSDSNGEDLEGFAGAGLYDSIPLQPLEAQTLDYADERLIWDSSFQQQLLTSIAKAAQEVEAAFEGSPQDIEGVWSDGKLTIVQSRPQVL</sequence>
<keyword evidence="10" id="KW-0119">Carbohydrate metabolism</keyword>
<evidence type="ECO:0000256" key="10">
    <source>
        <dbReference type="ARBA" id="ARBA00023277"/>
    </source>
</evidence>
<accession>A0AAW1QCV8</accession>
<evidence type="ECO:0000256" key="8">
    <source>
        <dbReference type="ARBA" id="ARBA00022840"/>
    </source>
</evidence>
<evidence type="ECO:0000259" key="12">
    <source>
        <dbReference type="Pfam" id="PF01326"/>
    </source>
</evidence>
<evidence type="ECO:0000313" key="15">
    <source>
        <dbReference type="EMBL" id="KAK9818944.1"/>
    </source>
</evidence>
<feature type="domain" description="Pyruvate phosphate dikinase AMP/ATP-binding" evidence="12">
    <location>
        <begin position="899"/>
        <end position="973"/>
    </location>
</feature>
<feature type="domain" description="Alpha-glucan water dikinase-like N-terminal Ig-like" evidence="14">
    <location>
        <begin position="106"/>
        <end position="204"/>
    </location>
</feature>
<dbReference type="InterPro" id="IPR013815">
    <property type="entry name" value="ATP_grasp_subdomain_1"/>
</dbReference>
<feature type="region of interest" description="Disordered" evidence="11">
    <location>
        <begin position="746"/>
        <end position="774"/>
    </location>
</feature>
<keyword evidence="5" id="KW-0479">Metal-binding</keyword>
<evidence type="ECO:0000259" key="13">
    <source>
        <dbReference type="Pfam" id="PF22973"/>
    </source>
</evidence>
<dbReference type="InterPro" id="IPR056301">
    <property type="entry name" value="GWD-like_N_Ig"/>
</dbReference>
<evidence type="ECO:0000256" key="5">
    <source>
        <dbReference type="ARBA" id="ARBA00022723"/>
    </source>
</evidence>
<evidence type="ECO:0000259" key="14">
    <source>
        <dbReference type="Pfam" id="PF23166"/>
    </source>
</evidence>
<feature type="region of interest" description="Disordered" evidence="11">
    <location>
        <begin position="30"/>
        <end position="55"/>
    </location>
</feature>
<keyword evidence="6" id="KW-0547">Nucleotide-binding</keyword>
<name>A0AAW1QCV8_9CHLO</name>
<comment type="cofactor">
    <cofactor evidence="1">
        <name>Mg(2+)</name>
        <dbReference type="ChEBI" id="CHEBI:18420"/>
    </cofactor>
</comment>
<evidence type="ECO:0000256" key="2">
    <source>
        <dbReference type="ARBA" id="ARBA00007837"/>
    </source>
</evidence>
<dbReference type="InterPro" id="IPR054481">
    <property type="entry name" value="GWD1_pHisD"/>
</dbReference>
<dbReference type="GO" id="GO:0005524">
    <property type="term" value="F:ATP binding"/>
    <property type="evidence" value="ECO:0007669"/>
    <property type="project" value="UniProtKB-KW"/>
</dbReference>
<comment type="caution">
    <text evidence="15">The sequence shown here is derived from an EMBL/GenBank/DDBJ whole genome shotgun (WGS) entry which is preliminary data.</text>
</comment>
<evidence type="ECO:0000256" key="7">
    <source>
        <dbReference type="ARBA" id="ARBA00022777"/>
    </source>
</evidence>
<dbReference type="Proteomes" id="UP001438707">
    <property type="component" value="Unassembled WGS sequence"/>
</dbReference>
<evidence type="ECO:0000256" key="11">
    <source>
        <dbReference type="SAM" id="MobiDB-lite"/>
    </source>
</evidence>
<keyword evidence="8" id="KW-0067">ATP-binding</keyword>
<dbReference type="GO" id="GO:0016301">
    <property type="term" value="F:kinase activity"/>
    <property type="evidence" value="ECO:0007669"/>
    <property type="project" value="UniProtKB-KW"/>
</dbReference>
<dbReference type="PANTHER" id="PTHR46999">
    <property type="entry name" value="ALPHA-GLUCAN WATER DIKINASE 1, CHLOROPLASTIC-RELATED"/>
    <property type="match status" value="1"/>
</dbReference>
<dbReference type="InterPro" id="IPR002192">
    <property type="entry name" value="PPDK_AMP/ATP-bd"/>
</dbReference>
<comment type="similarity">
    <text evidence="2">Belongs to the PEP-utilizing enzyme family.</text>
</comment>
<dbReference type="Gene3D" id="3.30.1490.20">
    <property type="entry name" value="ATP-grasp fold, A domain"/>
    <property type="match status" value="1"/>
</dbReference>
<evidence type="ECO:0000256" key="1">
    <source>
        <dbReference type="ARBA" id="ARBA00001946"/>
    </source>
</evidence>
<feature type="compositionally biased region" description="Basic and acidic residues" evidence="11">
    <location>
        <begin position="765"/>
        <end position="774"/>
    </location>
</feature>
<dbReference type="PANTHER" id="PTHR46999:SF2">
    <property type="entry name" value="CARBOHYDRATE-BINDING MODULE FAMILY 45 PROTEIN"/>
    <property type="match status" value="1"/>
</dbReference>
<dbReference type="Gene3D" id="3.30.470.20">
    <property type="entry name" value="ATP-grasp fold, B domain"/>
    <property type="match status" value="1"/>
</dbReference>
<evidence type="ECO:0000256" key="6">
    <source>
        <dbReference type="ARBA" id="ARBA00022741"/>
    </source>
</evidence>
<comment type="subunit">
    <text evidence="3">Homodimer.</text>
</comment>
<keyword evidence="7" id="KW-0418">Kinase</keyword>
<dbReference type="EMBL" id="JALJOS010000052">
    <property type="protein sequence ID" value="KAK9818944.1"/>
    <property type="molecule type" value="Genomic_DNA"/>
</dbReference>
<dbReference type="GO" id="GO:0046872">
    <property type="term" value="F:metal ion binding"/>
    <property type="evidence" value="ECO:0007669"/>
    <property type="project" value="UniProtKB-KW"/>
</dbReference>
<evidence type="ECO:0008006" key="17">
    <source>
        <dbReference type="Google" id="ProtNLM"/>
    </source>
</evidence>
<reference evidence="15 16" key="1">
    <citation type="journal article" date="2024" name="Nat. Commun.">
        <title>Phylogenomics reveals the evolutionary origins of lichenization in chlorophyte algae.</title>
        <authorList>
            <person name="Puginier C."/>
            <person name="Libourel C."/>
            <person name="Otte J."/>
            <person name="Skaloud P."/>
            <person name="Haon M."/>
            <person name="Grisel S."/>
            <person name="Petersen M."/>
            <person name="Berrin J.G."/>
            <person name="Delaux P.M."/>
            <person name="Dal Grande F."/>
            <person name="Keller J."/>
        </authorList>
    </citation>
    <scope>NUCLEOTIDE SEQUENCE [LARGE SCALE GENOMIC DNA]</scope>
    <source>
        <strain evidence="15 16">SAG 2145</strain>
    </source>
</reference>
<keyword evidence="4" id="KW-0808">Transferase</keyword>
<dbReference type="Pfam" id="PF01326">
    <property type="entry name" value="PPDK_N"/>
    <property type="match status" value="1"/>
</dbReference>
<evidence type="ECO:0000256" key="9">
    <source>
        <dbReference type="ARBA" id="ARBA00022842"/>
    </source>
</evidence>